<feature type="compositionally biased region" description="Low complexity" evidence="5">
    <location>
        <begin position="430"/>
        <end position="447"/>
    </location>
</feature>
<evidence type="ECO:0000256" key="4">
    <source>
        <dbReference type="ARBA" id="ARBA00022833"/>
    </source>
</evidence>
<dbReference type="AlphaFoldDB" id="A0A0R3UJY3"/>
<dbReference type="PANTHER" id="PTHR12675">
    <property type="entry name" value="MUSCLEBLIND-LIKE PROTEIN"/>
    <property type="match status" value="1"/>
</dbReference>
<keyword evidence="1" id="KW-0479">Metal-binding</keyword>
<evidence type="ECO:0000256" key="5">
    <source>
        <dbReference type="SAM" id="MobiDB-lite"/>
    </source>
</evidence>
<keyword evidence="4" id="KW-0862">Zinc</keyword>
<name>A0A0R3UJY3_MESCO</name>
<dbReference type="Pfam" id="PF22628">
    <property type="entry name" value="zf-CCCH_10"/>
    <property type="match status" value="1"/>
</dbReference>
<dbReference type="OrthoDB" id="6285980at2759"/>
<proteinExistence type="predicted"/>
<dbReference type="GO" id="GO:0043484">
    <property type="term" value="P:regulation of RNA splicing"/>
    <property type="evidence" value="ECO:0007669"/>
    <property type="project" value="TreeGrafter"/>
</dbReference>
<evidence type="ECO:0000256" key="3">
    <source>
        <dbReference type="ARBA" id="ARBA00022771"/>
    </source>
</evidence>
<keyword evidence="8" id="KW-1185">Reference proteome</keyword>
<dbReference type="STRING" id="53468.A0A0R3UJY3"/>
<reference evidence="7 8" key="1">
    <citation type="submission" date="2018-10" db="EMBL/GenBank/DDBJ databases">
        <authorList>
            <consortium name="Pathogen Informatics"/>
        </authorList>
    </citation>
    <scope>NUCLEOTIDE SEQUENCE [LARGE SCALE GENOMIC DNA]</scope>
</reference>
<keyword evidence="3" id="KW-0863">Zinc-finger</keyword>
<feature type="region of interest" description="Disordered" evidence="5">
    <location>
        <begin position="410"/>
        <end position="448"/>
    </location>
</feature>
<dbReference type="GO" id="GO:0003723">
    <property type="term" value="F:RNA binding"/>
    <property type="evidence" value="ECO:0007669"/>
    <property type="project" value="TreeGrafter"/>
</dbReference>
<feature type="compositionally biased region" description="Polar residues" evidence="5">
    <location>
        <begin position="418"/>
        <end position="429"/>
    </location>
</feature>
<sequence length="468" mass="48667">MSYRKHQNERICPPANIYARATNYKVLDNGNRIVGAWSPGGETVDPKAHWLQLFMMMDTEGSGARIDAECTNPPTASSNWLSARVPPSPHSSPPVDRCSALRRSISNRFICLTGKCQRRDPPCKYFHPPQHLRELLLQNGRNNLILKSMQLQLLQQQFAQGAMLPGLSAALAATASPTVPVTAATHGSAGDSRLGAAPASPAATSAAASITSTGKLLYPPTPSLNLAAPGMAAAYSLLLAQVFTPKSAVIDPIYANLYATGEATQQVTRKRPANCINEPVFAALYQSPFLGYNLQLDPQYLAEQSAAAAQLGVGLSPYLTPTQLNSMAAAAATAAALKAVPPTVSLASGAANGGAGGLSAAHMAAMAAAAAAAVTPMAAPGTPAKRPALTDAKSGLPMFDCGQGLYALQPQGHLPTKTPATSSSVTQNNGAAQESGGQSEAEGQQAQVGTVGQYYPETYIEIPQYGYK</sequence>
<accession>A0A0R3UJY3</accession>
<protein>
    <recommendedName>
        <fullName evidence="6">Muscleblind-like CCCH zinc finger domain-containing protein</fullName>
    </recommendedName>
</protein>
<dbReference type="PANTHER" id="PTHR12675:SF12">
    <property type="entry name" value="PROTEIN MUSCLEBLIND"/>
    <property type="match status" value="1"/>
</dbReference>
<feature type="domain" description="Muscleblind-like CCCH zinc finger" evidence="6">
    <location>
        <begin position="113"/>
        <end position="143"/>
    </location>
</feature>
<evidence type="ECO:0000259" key="6">
    <source>
        <dbReference type="Pfam" id="PF22628"/>
    </source>
</evidence>
<gene>
    <name evidence="7" type="ORF">MCOS_LOCUS7853</name>
</gene>
<organism evidence="7 8">
    <name type="scientific">Mesocestoides corti</name>
    <name type="common">Flatworm</name>
    <dbReference type="NCBI Taxonomy" id="53468"/>
    <lineage>
        <taxon>Eukaryota</taxon>
        <taxon>Metazoa</taxon>
        <taxon>Spiralia</taxon>
        <taxon>Lophotrochozoa</taxon>
        <taxon>Platyhelminthes</taxon>
        <taxon>Cestoda</taxon>
        <taxon>Eucestoda</taxon>
        <taxon>Cyclophyllidea</taxon>
        <taxon>Mesocestoididae</taxon>
        <taxon>Mesocestoides</taxon>
    </lineage>
</organism>
<evidence type="ECO:0000313" key="8">
    <source>
        <dbReference type="Proteomes" id="UP000267029"/>
    </source>
</evidence>
<evidence type="ECO:0000256" key="2">
    <source>
        <dbReference type="ARBA" id="ARBA00022737"/>
    </source>
</evidence>
<evidence type="ECO:0000256" key="1">
    <source>
        <dbReference type="ARBA" id="ARBA00022723"/>
    </source>
</evidence>
<dbReference type="GO" id="GO:0005737">
    <property type="term" value="C:cytoplasm"/>
    <property type="evidence" value="ECO:0007669"/>
    <property type="project" value="TreeGrafter"/>
</dbReference>
<dbReference type="GO" id="GO:0005654">
    <property type="term" value="C:nucleoplasm"/>
    <property type="evidence" value="ECO:0007669"/>
    <property type="project" value="TreeGrafter"/>
</dbReference>
<dbReference type="GO" id="GO:0008270">
    <property type="term" value="F:zinc ion binding"/>
    <property type="evidence" value="ECO:0007669"/>
    <property type="project" value="UniProtKB-KW"/>
</dbReference>
<dbReference type="EMBL" id="UXSR01005417">
    <property type="protein sequence ID" value="VDD81850.1"/>
    <property type="molecule type" value="Genomic_DNA"/>
</dbReference>
<dbReference type="InterPro" id="IPR054429">
    <property type="entry name" value="Znf-CCCH_Muscleblind-like"/>
</dbReference>
<dbReference type="Proteomes" id="UP000267029">
    <property type="component" value="Unassembled WGS sequence"/>
</dbReference>
<keyword evidence="2" id="KW-0677">Repeat</keyword>
<evidence type="ECO:0000313" key="7">
    <source>
        <dbReference type="EMBL" id="VDD81850.1"/>
    </source>
</evidence>